<dbReference type="Pfam" id="PF05901">
    <property type="entry name" value="Excalibur"/>
    <property type="match status" value="1"/>
</dbReference>
<dbReference type="EMBL" id="JAUJWW010000003">
    <property type="protein sequence ID" value="MDN7227419.1"/>
    <property type="molecule type" value="Genomic_DNA"/>
</dbReference>
<feature type="compositionally biased region" description="Basic and acidic residues" evidence="1">
    <location>
        <begin position="130"/>
        <end position="160"/>
    </location>
</feature>
<keyword evidence="2" id="KW-0472">Membrane</keyword>
<dbReference type="SMART" id="SM00894">
    <property type="entry name" value="Excalibur"/>
    <property type="match status" value="1"/>
</dbReference>
<organism evidence="4 5">
    <name type="scientific">Planococcus liqunii</name>
    <dbReference type="NCBI Taxonomy" id="3058394"/>
    <lineage>
        <taxon>Bacteria</taxon>
        <taxon>Bacillati</taxon>
        <taxon>Bacillota</taxon>
        <taxon>Bacilli</taxon>
        <taxon>Bacillales</taxon>
        <taxon>Caryophanaceae</taxon>
        <taxon>Planococcus</taxon>
    </lineage>
</organism>
<evidence type="ECO:0000259" key="3">
    <source>
        <dbReference type="SMART" id="SM00894"/>
    </source>
</evidence>
<comment type="caution">
    <text evidence="4">The sequence shown here is derived from an EMBL/GenBank/DDBJ whole genome shotgun (WGS) entry which is preliminary data.</text>
</comment>
<protein>
    <submittedName>
        <fullName evidence="4">Excalibur calcium-binding domain-containing protein</fullName>
    </submittedName>
</protein>
<name>A0ABT8MR84_9BACL</name>
<feature type="domain" description="Excalibur calcium-binding" evidence="3">
    <location>
        <begin position="224"/>
        <end position="263"/>
    </location>
</feature>
<sequence length="266" mass="28760">MNNRNTPSRNSITLKEWLKKVPGFRSNRPWKKVIASFVYFLLIFSLISNLLTGGLVQFLLVVVTLIFFLSIAALIRGNLSLLRIPNRPVAGLLMVFSVFLMILLSPESSNESNDTSESPSEPNALSQTLKGEEEAQEKTEQATAQKIEEDRKAQEAAELAKAEQAAAAQKAEEDRKAQEAAELAKAEQAAAAQKAEQEAIAAAEEKKKQQSAQAATTAYDTSGADKNCSDFSTQAAAQAFMEASGPSDPHRLDGNDDDGIACESLP</sequence>
<feature type="transmembrane region" description="Helical" evidence="2">
    <location>
        <begin position="33"/>
        <end position="52"/>
    </location>
</feature>
<reference evidence="4 5" key="1">
    <citation type="submission" date="2023-06" db="EMBL/GenBank/DDBJ databases">
        <title>Novel species in genus Planococcus.</title>
        <authorList>
            <person name="Ning S."/>
        </authorList>
    </citation>
    <scope>NUCLEOTIDE SEQUENCE [LARGE SCALE GENOMIC DNA]</scope>
    <source>
        <strain evidence="4 5">N064</strain>
    </source>
</reference>
<evidence type="ECO:0000256" key="1">
    <source>
        <dbReference type="SAM" id="MobiDB-lite"/>
    </source>
</evidence>
<feature type="compositionally biased region" description="Low complexity" evidence="1">
    <location>
        <begin position="192"/>
        <end position="202"/>
    </location>
</feature>
<keyword evidence="2" id="KW-1133">Transmembrane helix</keyword>
<feature type="transmembrane region" description="Helical" evidence="2">
    <location>
        <begin position="89"/>
        <end position="106"/>
    </location>
</feature>
<dbReference type="Proteomes" id="UP001172054">
    <property type="component" value="Unassembled WGS sequence"/>
</dbReference>
<evidence type="ECO:0000313" key="4">
    <source>
        <dbReference type="EMBL" id="MDN7227419.1"/>
    </source>
</evidence>
<keyword evidence="2" id="KW-0812">Transmembrane</keyword>
<accession>A0ABT8MR84</accession>
<evidence type="ECO:0000313" key="5">
    <source>
        <dbReference type="Proteomes" id="UP001172054"/>
    </source>
</evidence>
<feature type="region of interest" description="Disordered" evidence="1">
    <location>
        <begin position="110"/>
        <end position="160"/>
    </location>
</feature>
<gene>
    <name evidence="4" type="ORF">QWY15_08955</name>
</gene>
<dbReference type="InterPro" id="IPR008613">
    <property type="entry name" value="Excalibur_Ca-bd_domain"/>
</dbReference>
<feature type="compositionally biased region" description="Low complexity" evidence="1">
    <location>
        <begin position="110"/>
        <end position="123"/>
    </location>
</feature>
<proteinExistence type="predicted"/>
<dbReference type="RefSeq" id="WP_301726111.1">
    <property type="nucleotide sequence ID" value="NZ_JAUJWW010000003.1"/>
</dbReference>
<evidence type="ECO:0000256" key="2">
    <source>
        <dbReference type="SAM" id="Phobius"/>
    </source>
</evidence>
<feature type="region of interest" description="Disordered" evidence="1">
    <location>
        <begin position="192"/>
        <end position="266"/>
    </location>
</feature>
<feature type="transmembrane region" description="Helical" evidence="2">
    <location>
        <begin position="58"/>
        <end position="77"/>
    </location>
</feature>
<keyword evidence="5" id="KW-1185">Reference proteome</keyword>